<dbReference type="InterPro" id="IPR010016">
    <property type="entry name" value="PxpB"/>
</dbReference>
<proteinExistence type="predicted"/>
<protein>
    <submittedName>
        <fullName evidence="5">Allophanate hydrolase</fullName>
    </submittedName>
</protein>
<dbReference type="PANTHER" id="PTHR34698:SF2">
    <property type="entry name" value="5-OXOPROLINASE SUBUNIT B"/>
    <property type="match status" value="1"/>
</dbReference>
<dbReference type="AlphaFoldDB" id="A0A2S0KDI2"/>
<dbReference type="InterPro" id="IPR029000">
    <property type="entry name" value="Cyclophilin-like_dom_sf"/>
</dbReference>
<sequence>MRELPAGDDAVLLDFSGEADPAAAAAHAARALRAAAEAGILDIAEAVPTAFTVLVETSPGRGIDRLGVRRALRSARIGDVAPADVESGEIVVPVTYDGEDLDAVAERAGTSREAVIAAHRAVRWRVQFMGFAPGFGYLVPGPGSPPDARSVFAALSRREQSRPAVPAGSVAAAAGYSAIYPRTSPGGWFLLGHTDIPVWNLKADPPALLSAGATVRFTCAD</sequence>
<evidence type="ECO:0000256" key="3">
    <source>
        <dbReference type="ARBA" id="ARBA00022840"/>
    </source>
</evidence>
<dbReference type="SUPFAM" id="SSF50891">
    <property type="entry name" value="Cyclophilin-like"/>
    <property type="match status" value="1"/>
</dbReference>
<keyword evidence="6" id="KW-1185">Reference proteome</keyword>
<evidence type="ECO:0000313" key="5">
    <source>
        <dbReference type="EMBL" id="AVL99700.1"/>
    </source>
</evidence>
<dbReference type="EMBL" id="CP027433">
    <property type="protein sequence ID" value="AVL99700.1"/>
    <property type="molecule type" value="Genomic_DNA"/>
</dbReference>
<dbReference type="Pfam" id="PF02682">
    <property type="entry name" value="CT_C_D"/>
    <property type="match status" value="1"/>
</dbReference>
<keyword evidence="3" id="KW-0067">ATP-binding</keyword>
<dbReference type="Gene3D" id="2.40.100.10">
    <property type="entry name" value="Cyclophilin-like"/>
    <property type="match status" value="1"/>
</dbReference>
<accession>A0A2S0KDI2</accession>
<reference evidence="5 6" key="1">
    <citation type="submission" date="2018-03" db="EMBL/GenBank/DDBJ databases">
        <title>Characteristics and genome of n-alkane degrading marine bacteria Gordonia iterans isolated from crude oil contaminated in Tae-an, South Korea.</title>
        <authorList>
            <person name="Lee S.-S."/>
            <person name="Kim H."/>
        </authorList>
    </citation>
    <scope>NUCLEOTIDE SEQUENCE [LARGE SCALE GENOMIC DNA]</scope>
    <source>
        <strain evidence="5 6">Co17</strain>
    </source>
</reference>
<dbReference type="GO" id="GO:0016787">
    <property type="term" value="F:hydrolase activity"/>
    <property type="evidence" value="ECO:0007669"/>
    <property type="project" value="UniProtKB-KW"/>
</dbReference>
<dbReference type="KEGG" id="git:C6V83_04825"/>
<organism evidence="5 6">
    <name type="scientific">Gordonia iterans</name>
    <dbReference type="NCBI Taxonomy" id="1004901"/>
    <lineage>
        <taxon>Bacteria</taxon>
        <taxon>Bacillati</taxon>
        <taxon>Actinomycetota</taxon>
        <taxon>Actinomycetes</taxon>
        <taxon>Mycobacteriales</taxon>
        <taxon>Gordoniaceae</taxon>
        <taxon>Gordonia</taxon>
    </lineage>
</organism>
<evidence type="ECO:0000313" key="6">
    <source>
        <dbReference type="Proteomes" id="UP000239814"/>
    </source>
</evidence>
<dbReference type="OrthoDB" id="9778567at2"/>
<dbReference type="Gene3D" id="3.30.1360.40">
    <property type="match status" value="1"/>
</dbReference>
<dbReference type="SUPFAM" id="SSF160467">
    <property type="entry name" value="PH0987 N-terminal domain-like"/>
    <property type="match status" value="1"/>
</dbReference>
<keyword evidence="2 5" id="KW-0378">Hydrolase</keyword>
<feature type="domain" description="Carboxyltransferase" evidence="4">
    <location>
        <begin position="1"/>
        <end position="209"/>
    </location>
</feature>
<evidence type="ECO:0000259" key="4">
    <source>
        <dbReference type="SMART" id="SM00796"/>
    </source>
</evidence>
<dbReference type="GO" id="GO:0005524">
    <property type="term" value="F:ATP binding"/>
    <property type="evidence" value="ECO:0007669"/>
    <property type="project" value="UniProtKB-KW"/>
</dbReference>
<evidence type="ECO:0000256" key="2">
    <source>
        <dbReference type="ARBA" id="ARBA00022801"/>
    </source>
</evidence>
<evidence type="ECO:0000256" key="1">
    <source>
        <dbReference type="ARBA" id="ARBA00022741"/>
    </source>
</evidence>
<dbReference type="InterPro" id="IPR003833">
    <property type="entry name" value="CT_C_D"/>
</dbReference>
<dbReference type="RefSeq" id="WP_105941435.1">
    <property type="nucleotide sequence ID" value="NZ_CP027433.1"/>
</dbReference>
<name>A0A2S0KDI2_9ACTN</name>
<keyword evidence="1" id="KW-0547">Nucleotide-binding</keyword>
<dbReference type="SMART" id="SM00796">
    <property type="entry name" value="AHS1"/>
    <property type="match status" value="1"/>
</dbReference>
<dbReference type="PANTHER" id="PTHR34698">
    <property type="entry name" value="5-OXOPROLINASE SUBUNIT B"/>
    <property type="match status" value="1"/>
</dbReference>
<gene>
    <name evidence="5" type="ORF">C6V83_04825</name>
</gene>
<dbReference type="Proteomes" id="UP000239814">
    <property type="component" value="Chromosome"/>
</dbReference>